<evidence type="ECO:0000313" key="1">
    <source>
        <dbReference type="EMBL" id="QHJ01701.1"/>
    </source>
</evidence>
<sequence>MLCNLLFGSLLLAGCGGSNDPIVVSDAKPVTPVVPVVVPPTVVPPVVVSNERWTVGDLHVHTFQSDDTQQTTTLDQVLAKAFTTYGLDWAAISDHLRVSNYDNNGNRLPAAIPFSKGMADYQVPRIKALQAAGTYADKTIFAAFEWDMPTHDHANIGILTDTPMSAAALKAANQFEYLFTNRAASDFLPADVAAWNAADTKAFSTHADAMAAIAWLKKNYPETSYMQINHPSRNLGSYTIAQLREMNDLAPRIMFSIEGMVGNQMEPDRGGYTQASATTPNPVALTYGGVDYLVATLGGTWDALLSEGRHIWNVADSDYHFKTNGANSSGYSPGEYAKNHLWGEIKDPKSLLAAMRGGKVYGTYGDLISALDFRVTSSAGTGEMGSDMTAKLNETLTVTVRFKSPDRNNYEFQVGSGVPANLKPQVDHIDIIAGNITGLEVAGTAGYSRATNPSTRVVKRLTASDWKLDADGYYAASYTMPATTSTYFRLRGTNQGVNVAGETSNGEPLADVSIKASVVTDAATRFNAINARNYSDLWFYSNPVFVKVGGA</sequence>
<dbReference type="EMBL" id="CP047650">
    <property type="protein sequence ID" value="QHJ01701.1"/>
    <property type="molecule type" value="Genomic_DNA"/>
</dbReference>
<gene>
    <name evidence="1" type="ORF">GT347_24885</name>
</gene>
<dbReference type="Proteomes" id="UP000464787">
    <property type="component" value="Chromosome"/>
</dbReference>
<accession>A0A857JCG3</accession>
<name>A0A857JCG3_9BURK</name>
<reference evidence="1 2" key="1">
    <citation type="submission" date="2020-01" db="EMBL/GenBank/DDBJ databases">
        <title>Genome sequencing of strain KACC 21265.</title>
        <authorList>
            <person name="Heo J."/>
            <person name="Kim S.-J."/>
            <person name="Kim J.-S."/>
            <person name="Hong S.-B."/>
            <person name="Kwon S.-W."/>
        </authorList>
    </citation>
    <scope>NUCLEOTIDE SEQUENCE [LARGE SCALE GENOMIC DNA]</scope>
    <source>
        <strain evidence="1 2">KACC 21265</strain>
    </source>
</reference>
<keyword evidence="2" id="KW-1185">Reference proteome</keyword>
<protein>
    <submittedName>
        <fullName evidence="1">S-layer protein</fullName>
    </submittedName>
</protein>
<evidence type="ECO:0000313" key="2">
    <source>
        <dbReference type="Proteomes" id="UP000464787"/>
    </source>
</evidence>
<dbReference type="Gene3D" id="3.20.20.140">
    <property type="entry name" value="Metal-dependent hydrolases"/>
    <property type="match status" value="1"/>
</dbReference>
<proteinExistence type="predicted"/>
<dbReference type="InterPro" id="IPR016195">
    <property type="entry name" value="Pol/histidinol_Pase-like"/>
</dbReference>
<dbReference type="AlphaFoldDB" id="A0A857JCG3"/>
<organism evidence="1 2">
    <name type="scientific">Xylophilus rhododendri</name>
    <dbReference type="NCBI Taxonomy" id="2697032"/>
    <lineage>
        <taxon>Bacteria</taxon>
        <taxon>Pseudomonadati</taxon>
        <taxon>Pseudomonadota</taxon>
        <taxon>Betaproteobacteria</taxon>
        <taxon>Burkholderiales</taxon>
        <taxon>Xylophilus</taxon>
    </lineage>
</organism>
<dbReference type="KEGG" id="xyk:GT347_24885"/>
<dbReference type="SUPFAM" id="SSF89550">
    <property type="entry name" value="PHP domain-like"/>
    <property type="match status" value="1"/>
</dbReference>